<evidence type="ECO:0000313" key="4">
    <source>
        <dbReference type="EMBL" id="MBT0957192.1"/>
    </source>
</evidence>
<dbReference type="Gene3D" id="3.60.21.10">
    <property type="match status" value="1"/>
</dbReference>
<dbReference type="EMBL" id="JADQAZ010000001">
    <property type="protein sequence ID" value="MBT0957192.1"/>
    <property type="molecule type" value="Genomic_DNA"/>
</dbReference>
<protein>
    <submittedName>
        <fullName evidence="4">Metallophosphoesterase</fullName>
    </submittedName>
</protein>
<dbReference type="Proteomes" id="UP001315686">
    <property type="component" value="Unassembled WGS sequence"/>
</dbReference>
<dbReference type="GO" id="GO:0046872">
    <property type="term" value="F:metal ion binding"/>
    <property type="evidence" value="ECO:0007669"/>
    <property type="project" value="UniProtKB-KW"/>
</dbReference>
<reference evidence="4 5" key="1">
    <citation type="journal article" date="2021" name="Arch. Microbiol.">
        <title>Harenicola maris gen. nov., sp. nov. isolated from the Sea of Japan shallow sediments.</title>
        <authorList>
            <person name="Romanenko L.A."/>
            <person name="Kurilenko V.V."/>
            <person name="Chernysheva N.Y."/>
            <person name="Tekutyeva L.A."/>
            <person name="Velansky P.V."/>
            <person name="Svetashev V.I."/>
            <person name="Isaeva M.P."/>
        </authorList>
    </citation>
    <scope>NUCLEOTIDE SEQUENCE [LARGE SCALE GENOMIC DNA]</scope>
    <source>
        <strain evidence="4 5">KMM 3653</strain>
    </source>
</reference>
<dbReference type="PANTHER" id="PTHR31302:SF31">
    <property type="entry name" value="PHOSPHODIESTERASE YAEI"/>
    <property type="match status" value="1"/>
</dbReference>
<evidence type="ECO:0000256" key="1">
    <source>
        <dbReference type="ARBA" id="ARBA00022723"/>
    </source>
</evidence>
<dbReference type="PANTHER" id="PTHR31302">
    <property type="entry name" value="TRANSMEMBRANE PROTEIN WITH METALLOPHOSPHOESTERASE DOMAIN-RELATED"/>
    <property type="match status" value="1"/>
</dbReference>
<dbReference type="Pfam" id="PF00149">
    <property type="entry name" value="Metallophos"/>
    <property type="match status" value="1"/>
</dbReference>
<dbReference type="GO" id="GO:0016020">
    <property type="term" value="C:membrane"/>
    <property type="evidence" value="ECO:0007669"/>
    <property type="project" value="GOC"/>
</dbReference>
<comment type="caution">
    <text evidence="4">The sequence shown here is derived from an EMBL/GenBank/DDBJ whole genome shotgun (WGS) entry which is preliminary data.</text>
</comment>
<dbReference type="InterPro" id="IPR051158">
    <property type="entry name" value="Metallophosphoesterase_sf"/>
</dbReference>
<dbReference type="GO" id="GO:0008758">
    <property type="term" value="F:UDP-2,3-diacylglucosamine hydrolase activity"/>
    <property type="evidence" value="ECO:0007669"/>
    <property type="project" value="TreeGrafter"/>
</dbReference>
<proteinExistence type="predicted"/>
<dbReference type="GO" id="GO:0009245">
    <property type="term" value="P:lipid A biosynthetic process"/>
    <property type="evidence" value="ECO:0007669"/>
    <property type="project" value="TreeGrafter"/>
</dbReference>
<evidence type="ECO:0000256" key="2">
    <source>
        <dbReference type="ARBA" id="ARBA00022801"/>
    </source>
</evidence>
<sequence>MAGWGARAPLKIVILSDIHAGAPHVSLRRLRRIVARANAEGGDLAVLLGDYAAAHPYTLGKMSKDDIIAALKGFTAPLGIYAVLGNHDWWQDSTALKEQRAPEAALALSNHDIPHLDNEAIRLRGGEEAFWLLGLADQRPLSLDPEEDGFDDLDAAMKQVTDTAPAILLAHEPDIFPDVPAQVLLTLSGHTHGGQIRILGRSPVVMVAESEIFAYGHYHHGAQSLIVSGGIGCSDYPIRLGMPPEITVVTITGPT</sequence>
<keyword evidence="2" id="KW-0378">Hydrolase</keyword>
<keyword evidence="1" id="KW-0479">Metal-binding</keyword>
<dbReference type="InterPro" id="IPR004843">
    <property type="entry name" value="Calcineurin-like_PHP"/>
</dbReference>
<dbReference type="SUPFAM" id="SSF56300">
    <property type="entry name" value="Metallo-dependent phosphatases"/>
    <property type="match status" value="1"/>
</dbReference>
<dbReference type="AlphaFoldDB" id="A0AAP2G7T8"/>
<gene>
    <name evidence="4" type="ORF">IV417_07335</name>
</gene>
<name>A0AAP2G7T8_9RHOB</name>
<organism evidence="4 5">
    <name type="scientific">Harenicola maris</name>
    <dbReference type="NCBI Taxonomy" id="2841044"/>
    <lineage>
        <taxon>Bacteria</taxon>
        <taxon>Pseudomonadati</taxon>
        <taxon>Pseudomonadota</taxon>
        <taxon>Alphaproteobacteria</taxon>
        <taxon>Rhodobacterales</taxon>
        <taxon>Paracoccaceae</taxon>
        <taxon>Harenicola</taxon>
    </lineage>
</organism>
<evidence type="ECO:0000259" key="3">
    <source>
        <dbReference type="Pfam" id="PF00149"/>
    </source>
</evidence>
<keyword evidence="5" id="KW-1185">Reference proteome</keyword>
<feature type="domain" description="Calcineurin-like phosphoesterase" evidence="3">
    <location>
        <begin position="10"/>
        <end position="193"/>
    </location>
</feature>
<evidence type="ECO:0000313" key="5">
    <source>
        <dbReference type="Proteomes" id="UP001315686"/>
    </source>
</evidence>
<accession>A0AAP2G7T8</accession>
<dbReference type="InterPro" id="IPR029052">
    <property type="entry name" value="Metallo-depent_PP-like"/>
</dbReference>